<dbReference type="Gene3D" id="2.60.120.620">
    <property type="entry name" value="q2cbj1_9rhob like domain"/>
    <property type="match status" value="1"/>
</dbReference>
<dbReference type="Pfam" id="PF05721">
    <property type="entry name" value="PhyH"/>
    <property type="match status" value="1"/>
</dbReference>
<protein>
    <recommendedName>
        <fullName evidence="2">Phytanoyl-CoA dioxygenase</fullName>
    </recommendedName>
</protein>
<reference evidence="1" key="1">
    <citation type="submission" date="2016-04" db="EMBL/GenBank/DDBJ databases">
        <authorList>
            <person name="Evans L.H."/>
            <person name="Alamgir A."/>
            <person name="Owens N."/>
            <person name="Weber N.D."/>
            <person name="Virtaneva K."/>
            <person name="Barbian K."/>
            <person name="Babar A."/>
            <person name="Rosenke K."/>
        </authorList>
    </citation>
    <scope>NUCLEOTIDE SEQUENCE</scope>
    <source>
        <strain evidence="1">Nono1</strain>
    </source>
</reference>
<dbReference type="AlphaFoldDB" id="A0A1M4EE51"/>
<organism evidence="1">
    <name type="scientific">Nonomuraea gerenzanensis</name>
    <dbReference type="NCBI Taxonomy" id="93944"/>
    <lineage>
        <taxon>Bacteria</taxon>
        <taxon>Bacillati</taxon>
        <taxon>Actinomycetota</taxon>
        <taxon>Actinomycetes</taxon>
        <taxon>Streptosporangiales</taxon>
        <taxon>Streptosporangiaceae</taxon>
        <taxon>Nonomuraea</taxon>
    </lineage>
</organism>
<proteinExistence type="predicted"/>
<name>A0A1M4EE51_9ACTN</name>
<accession>A0A1M4EE51</accession>
<dbReference type="InterPro" id="IPR008775">
    <property type="entry name" value="Phytyl_CoA_dOase-like"/>
</dbReference>
<evidence type="ECO:0000313" key="1">
    <source>
        <dbReference type="EMBL" id="SBO96948.1"/>
    </source>
</evidence>
<dbReference type="SUPFAM" id="SSF51197">
    <property type="entry name" value="Clavaminate synthase-like"/>
    <property type="match status" value="1"/>
</dbReference>
<sequence>MGVVELTGEPGDVVFLHPHLLHAPAPNHSGAARLMVTGGLFV</sequence>
<gene>
    <name evidence="1" type="ORF">BN4615_P6464</name>
</gene>
<dbReference type="EMBL" id="LT559118">
    <property type="protein sequence ID" value="SBO96948.1"/>
    <property type="molecule type" value="Genomic_DNA"/>
</dbReference>
<dbReference type="GO" id="GO:0016706">
    <property type="term" value="F:2-oxoglutarate-dependent dioxygenase activity"/>
    <property type="evidence" value="ECO:0007669"/>
    <property type="project" value="UniProtKB-ARBA"/>
</dbReference>
<evidence type="ECO:0008006" key="2">
    <source>
        <dbReference type="Google" id="ProtNLM"/>
    </source>
</evidence>